<organism evidence="1 2">
    <name type="scientific">Lysobacter koreensis</name>
    <dbReference type="NCBI Taxonomy" id="266122"/>
    <lineage>
        <taxon>Bacteria</taxon>
        <taxon>Pseudomonadati</taxon>
        <taxon>Pseudomonadota</taxon>
        <taxon>Gammaproteobacteria</taxon>
        <taxon>Lysobacterales</taxon>
        <taxon>Lysobacteraceae</taxon>
        <taxon>Lysobacter</taxon>
    </lineage>
</organism>
<evidence type="ECO:0000313" key="1">
    <source>
        <dbReference type="EMBL" id="MFD0738109.1"/>
    </source>
</evidence>
<sequence>MRAQPHFEREALQADVDVIQQAYEALHPELYRYNTPASMRAHFAALRADLDGHRILADTYLALARFAAQVRCGHSYADFRVESDGGLGGKLAA</sequence>
<proteinExistence type="predicted"/>
<dbReference type="EMBL" id="JBHTIH010000002">
    <property type="protein sequence ID" value="MFD0738109.1"/>
    <property type="molecule type" value="Genomic_DNA"/>
</dbReference>
<comment type="caution">
    <text evidence="1">The sequence shown here is derived from an EMBL/GenBank/DDBJ whole genome shotgun (WGS) entry which is preliminary data.</text>
</comment>
<evidence type="ECO:0000313" key="2">
    <source>
        <dbReference type="Proteomes" id="UP001597090"/>
    </source>
</evidence>
<keyword evidence="2" id="KW-1185">Reference proteome</keyword>
<accession>A0ABW2YKX7</accession>
<reference evidence="2" key="1">
    <citation type="journal article" date="2019" name="Int. J. Syst. Evol. Microbiol.">
        <title>The Global Catalogue of Microorganisms (GCM) 10K type strain sequencing project: providing services to taxonomists for standard genome sequencing and annotation.</title>
        <authorList>
            <consortium name="The Broad Institute Genomics Platform"/>
            <consortium name="The Broad Institute Genome Sequencing Center for Infectious Disease"/>
            <person name="Wu L."/>
            <person name="Ma J."/>
        </authorList>
    </citation>
    <scope>NUCLEOTIDE SEQUENCE [LARGE SCALE GENOMIC DNA]</scope>
    <source>
        <strain evidence="2">CCUG 55491</strain>
    </source>
</reference>
<dbReference type="RefSeq" id="WP_386811050.1">
    <property type="nucleotide sequence ID" value="NZ_JBHTIH010000002.1"/>
</dbReference>
<protein>
    <submittedName>
        <fullName evidence="1">Uncharacterized protein</fullName>
    </submittedName>
</protein>
<name>A0ABW2YKX7_9GAMM</name>
<gene>
    <name evidence="1" type="ORF">ACFQZQ_02235</name>
</gene>
<dbReference type="Proteomes" id="UP001597090">
    <property type="component" value="Unassembled WGS sequence"/>
</dbReference>